<accession>A0A368ZFX7</accession>
<keyword evidence="1" id="KW-0812">Transmembrane</keyword>
<dbReference type="EMBL" id="QPJO01000017">
    <property type="protein sequence ID" value="RCW89707.1"/>
    <property type="molecule type" value="Genomic_DNA"/>
</dbReference>
<dbReference type="OrthoDB" id="1357929at2"/>
<protein>
    <submittedName>
        <fullName evidence="2">Uncharacterized protein</fullName>
    </submittedName>
</protein>
<keyword evidence="1" id="KW-0472">Membrane</keyword>
<reference evidence="2 3" key="1">
    <citation type="submission" date="2018-07" db="EMBL/GenBank/DDBJ databases">
        <title>Genomic Encyclopedia of Type Strains, Phase III (KMG-III): the genomes of soil and plant-associated and newly described type strains.</title>
        <authorList>
            <person name="Whitman W."/>
        </authorList>
    </citation>
    <scope>NUCLEOTIDE SEQUENCE [LARGE SCALE GENOMIC DNA]</scope>
    <source>
        <strain evidence="2 3">CECT 7958</strain>
    </source>
</reference>
<evidence type="ECO:0000256" key="1">
    <source>
        <dbReference type="SAM" id="Phobius"/>
    </source>
</evidence>
<sequence>MKRITSLSIIGILFAIVLYYSYQFDNLFRIFFYLILGISFSVIFYKTIIGNYTDYRNNKKAISYLPTSIGIGFILLNFGIYYHFEKKLNLPSLIKAQNHGVYADFKENGEYIIKSGSWATKVHQYGTYKLEDNIIIVDKLKFDDVLVSNRFIITTIQNLDLTNPTEIENFESGKYLLEIDSKGNEIKNRLLNFDKEHNEIFGSYKFEITLDNRK</sequence>
<proteinExistence type="predicted"/>
<comment type="caution">
    <text evidence="2">The sequence shown here is derived from an EMBL/GenBank/DDBJ whole genome shotgun (WGS) entry which is preliminary data.</text>
</comment>
<organism evidence="2 3">
    <name type="scientific">Winogradskyella arenosi</name>
    <dbReference type="NCBI Taxonomy" id="533325"/>
    <lineage>
        <taxon>Bacteria</taxon>
        <taxon>Pseudomonadati</taxon>
        <taxon>Bacteroidota</taxon>
        <taxon>Flavobacteriia</taxon>
        <taxon>Flavobacteriales</taxon>
        <taxon>Flavobacteriaceae</taxon>
        <taxon>Winogradskyella</taxon>
    </lineage>
</organism>
<feature type="transmembrane region" description="Helical" evidence="1">
    <location>
        <begin position="61"/>
        <end position="84"/>
    </location>
</feature>
<gene>
    <name evidence="2" type="ORF">DFQ08_1171</name>
</gene>
<name>A0A368ZFX7_9FLAO</name>
<dbReference type="RefSeq" id="WP_114311034.1">
    <property type="nucleotide sequence ID" value="NZ_QPJO01000017.1"/>
</dbReference>
<dbReference type="AlphaFoldDB" id="A0A368ZFX7"/>
<feature type="transmembrane region" description="Helical" evidence="1">
    <location>
        <begin position="30"/>
        <end position="49"/>
    </location>
</feature>
<dbReference type="Proteomes" id="UP000253436">
    <property type="component" value="Unassembled WGS sequence"/>
</dbReference>
<feature type="transmembrane region" description="Helical" evidence="1">
    <location>
        <begin position="7"/>
        <end position="24"/>
    </location>
</feature>
<keyword evidence="1" id="KW-1133">Transmembrane helix</keyword>
<evidence type="ECO:0000313" key="3">
    <source>
        <dbReference type="Proteomes" id="UP000253436"/>
    </source>
</evidence>
<evidence type="ECO:0000313" key="2">
    <source>
        <dbReference type="EMBL" id="RCW89707.1"/>
    </source>
</evidence>
<keyword evidence="3" id="KW-1185">Reference proteome</keyword>